<feature type="compositionally biased region" description="Basic and acidic residues" evidence="1">
    <location>
        <begin position="22"/>
        <end position="31"/>
    </location>
</feature>
<feature type="region of interest" description="Disordered" evidence="1">
    <location>
        <begin position="1"/>
        <end position="60"/>
    </location>
</feature>
<sequence>MSVSTADVAAPVNSPIANTLTMDRRREDRRGGANCDSSKAPATSRRKNQRRRHIDPTTCERDYSAGEVEFMKAMDEYKQSSGRMFPTCSEVLEVLHGLGYVQLNDEQFAQLGLDEVAAGGETIADDLDSDWQE</sequence>
<evidence type="ECO:0000256" key="1">
    <source>
        <dbReference type="SAM" id="MobiDB-lite"/>
    </source>
</evidence>
<comment type="caution">
    <text evidence="2">The sequence shown here is derived from an EMBL/GenBank/DDBJ whole genome shotgun (WGS) entry which is preliminary data.</text>
</comment>
<accession>A0A5C6BWY0</accession>
<protein>
    <submittedName>
        <fullName evidence="2">Uncharacterized protein</fullName>
    </submittedName>
</protein>
<dbReference type="OrthoDB" id="266522at2"/>
<dbReference type="Proteomes" id="UP000319908">
    <property type="component" value="Unassembled WGS sequence"/>
</dbReference>
<feature type="compositionally biased region" description="Basic residues" evidence="1">
    <location>
        <begin position="44"/>
        <end position="53"/>
    </location>
</feature>
<name>A0A5C6BWY0_9BACT</name>
<evidence type="ECO:0000313" key="3">
    <source>
        <dbReference type="Proteomes" id="UP000319908"/>
    </source>
</evidence>
<gene>
    <name evidence="2" type="ORF">Poly21_36800</name>
</gene>
<keyword evidence="3" id="KW-1185">Reference proteome</keyword>
<dbReference type="AlphaFoldDB" id="A0A5C6BWY0"/>
<dbReference type="EMBL" id="SJPU01000002">
    <property type="protein sequence ID" value="TWU16475.1"/>
    <property type="molecule type" value="Genomic_DNA"/>
</dbReference>
<dbReference type="RefSeq" id="WP_146408114.1">
    <property type="nucleotide sequence ID" value="NZ_SJPU01000002.1"/>
</dbReference>
<reference evidence="2 3" key="1">
    <citation type="journal article" date="2020" name="Antonie Van Leeuwenhoek">
        <title>Rhodopirellula heiligendammensis sp. nov., Rhodopirellula pilleata sp. nov., and Rhodopirellula solitaria sp. nov. isolated from natural or artificial marine surfaces in Northern Germany and California, USA, and emended description of the genus Rhodopirellula.</title>
        <authorList>
            <person name="Kallscheuer N."/>
            <person name="Wiegand S."/>
            <person name="Jogler M."/>
            <person name="Boedeker C."/>
            <person name="Peeters S.H."/>
            <person name="Rast P."/>
            <person name="Heuer A."/>
            <person name="Jetten M.S.M."/>
            <person name="Rohde M."/>
            <person name="Jogler C."/>
        </authorList>
    </citation>
    <scope>NUCLEOTIDE SEQUENCE [LARGE SCALE GENOMIC DNA]</scope>
    <source>
        <strain evidence="2 3">Poly21</strain>
    </source>
</reference>
<proteinExistence type="predicted"/>
<evidence type="ECO:0000313" key="2">
    <source>
        <dbReference type="EMBL" id="TWU16475.1"/>
    </source>
</evidence>
<organism evidence="2 3">
    <name type="scientific">Allorhodopirellula heiligendammensis</name>
    <dbReference type="NCBI Taxonomy" id="2714739"/>
    <lineage>
        <taxon>Bacteria</taxon>
        <taxon>Pseudomonadati</taxon>
        <taxon>Planctomycetota</taxon>
        <taxon>Planctomycetia</taxon>
        <taxon>Pirellulales</taxon>
        <taxon>Pirellulaceae</taxon>
        <taxon>Allorhodopirellula</taxon>
    </lineage>
</organism>